<dbReference type="Proteomes" id="UP000585474">
    <property type="component" value="Unassembled WGS sequence"/>
</dbReference>
<evidence type="ECO:0000259" key="2">
    <source>
        <dbReference type="Pfam" id="PF14244"/>
    </source>
</evidence>
<feature type="domain" description="Retroviral polymerase SH3-like" evidence="3">
    <location>
        <begin position="482"/>
        <end position="520"/>
    </location>
</feature>
<feature type="domain" description="Retrotransposon Copia-like N-terminal" evidence="2">
    <location>
        <begin position="108"/>
        <end position="143"/>
    </location>
</feature>
<evidence type="ECO:0000313" key="5">
    <source>
        <dbReference type="Proteomes" id="UP000585474"/>
    </source>
</evidence>
<feature type="compositionally biased region" description="Polar residues" evidence="1">
    <location>
        <begin position="580"/>
        <end position="594"/>
    </location>
</feature>
<organism evidence="4 5">
    <name type="scientific">Actinidia rufa</name>
    <dbReference type="NCBI Taxonomy" id="165716"/>
    <lineage>
        <taxon>Eukaryota</taxon>
        <taxon>Viridiplantae</taxon>
        <taxon>Streptophyta</taxon>
        <taxon>Embryophyta</taxon>
        <taxon>Tracheophyta</taxon>
        <taxon>Spermatophyta</taxon>
        <taxon>Magnoliopsida</taxon>
        <taxon>eudicotyledons</taxon>
        <taxon>Gunneridae</taxon>
        <taxon>Pentapetalae</taxon>
        <taxon>asterids</taxon>
        <taxon>Ericales</taxon>
        <taxon>Actinidiaceae</taxon>
        <taxon>Actinidia</taxon>
    </lineage>
</organism>
<dbReference type="AlphaFoldDB" id="A0A7J0FG48"/>
<protein>
    <recommendedName>
        <fullName evidence="6">Integrase catalytic domain-containing protein</fullName>
    </recommendedName>
</protein>
<evidence type="ECO:0000259" key="3">
    <source>
        <dbReference type="Pfam" id="PF25597"/>
    </source>
</evidence>
<dbReference type="GO" id="GO:0003676">
    <property type="term" value="F:nucleic acid binding"/>
    <property type="evidence" value="ECO:0007669"/>
    <property type="project" value="InterPro"/>
</dbReference>
<evidence type="ECO:0000256" key="1">
    <source>
        <dbReference type="SAM" id="MobiDB-lite"/>
    </source>
</evidence>
<dbReference type="OrthoDB" id="418237at2759"/>
<dbReference type="CDD" id="cd09272">
    <property type="entry name" value="RNase_HI_RT_Ty1"/>
    <property type="match status" value="1"/>
</dbReference>
<dbReference type="EMBL" id="BJWL01000011">
    <property type="protein sequence ID" value="GFY96877.1"/>
    <property type="molecule type" value="Genomic_DNA"/>
</dbReference>
<reference evidence="4 5" key="1">
    <citation type="submission" date="2019-07" db="EMBL/GenBank/DDBJ databases">
        <title>De Novo Assembly of kiwifruit Actinidia rufa.</title>
        <authorList>
            <person name="Sugita-Konishi S."/>
            <person name="Sato K."/>
            <person name="Mori E."/>
            <person name="Abe Y."/>
            <person name="Kisaki G."/>
            <person name="Hamano K."/>
            <person name="Suezawa K."/>
            <person name="Otani M."/>
            <person name="Fukuda T."/>
            <person name="Manabe T."/>
            <person name="Gomi K."/>
            <person name="Tabuchi M."/>
            <person name="Akimitsu K."/>
            <person name="Kataoka I."/>
        </authorList>
    </citation>
    <scope>NUCLEOTIDE SEQUENCE [LARGE SCALE GENOMIC DNA]</scope>
    <source>
        <strain evidence="5">cv. Fuchu</strain>
    </source>
</reference>
<dbReference type="Gene3D" id="3.30.420.10">
    <property type="entry name" value="Ribonuclease H-like superfamily/Ribonuclease H"/>
    <property type="match status" value="1"/>
</dbReference>
<dbReference type="InterPro" id="IPR036397">
    <property type="entry name" value="RNaseH_sf"/>
</dbReference>
<dbReference type="InterPro" id="IPR057670">
    <property type="entry name" value="SH3_retrovirus"/>
</dbReference>
<accession>A0A7J0FG48</accession>
<comment type="caution">
    <text evidence="4">The sequence shown here is derived from an EMBL/GenBank/DDBJ whole genome shotgun (WGS) entry which is preliminary data.</text>
</comment>
<feature type="region of interest" description="Disordered" evidence="1">
    <location>
        <begin position="551"/>
        <end position="610"/>
    </location>
</feature>
<dbReference type="PANTHER" id="PTHR11439">
    <property type="entry name" value="GAG-POL-RELATED RETROTRANSPOSON"/>
    <property type="match status" value="1"/>
</dbReference>
<dbReference type="SUPFAM" id="SSF53098">
    <property type="entry name" value="Ribonuclease H-like"/>
    <property type="match status" value="1"/>
</dbReference>
<evidence type="ECO:0008006" key="6">
    <source>
        <dbReference type="Google" id="ProtNLM"/>
    </source>
</evidence>
<feature type="region of interest" description="Disordered" evidence="1">
    <location>
        <begin position="337"/>
        <end position="356"/>
    </location>
</feature>
<dbReference type="InterPro" id="IPR029472">
    <property type="entry name" value="Copia-like_N"/>
</dbReference>
<dbReference type="PANTHER" id="PTHR11439:SF463">
    <property type="entry name" value="REVERSE TRANSCRIPTASE TY1_COPIA-TYPE DOMAIN-CONTAINING PROTEIN"/>
    <property type="match status" value="1"/>
</dbReference>
<evidence type="ECO:0000313" key="4">
    <source>
        <dbReference type="EMBL" id="GFY96877.1"/>
    </source>
</evidence>
<name>A0A7J0FG48_9ERIC</name>
<dbReference type="Pfam" id="PF25597">
    <property type="entry name" value="SH3_retrovirus"/>
    <property type="match status" value="1"/>
</dbReference>
<keyword evidence="5" id="KW-1185">Reference proteome</keyword>
<dbReference type="InterPro" id="IPR012337">
    <property type="entry name" value="RNaseH-like_sf"/>
</dbReference>
<sequence length="818" mass="93276">MYKLIKFRVGEPWRWPRVWSLPILELIRETPSALYPDASKRVEVKWVEARGPIYPYFVEFFVLFISCLPSCLVLTSTTWKTSCCSSTTTSPRFFPIPKHTPDARFTCELLNGKNFAAWSRSVRLFLGGKGKSGWLLSTITKPNATYPKFVQWEIDNCTILGWLFNSMEPRIYHVFMYHDMVPLLWSSLTKMYAYARNEAHIFELYREIHQASHASLSLSLAVLTVQRTYQFLMGLKPEFEALRTQIVNTTPMSSIFEVFAILDGDERRHRLLQLPPPSVTESTIPDQMALCCFWCFKLHPELRETFKRNKEKSKLQTQFQNQMEQLQLQFQTQLGSLMQQSPRPNPNPSTATLASGADDHMTGELSLFTSHLSSIDQFVRIADGTKNSKKIFGGGYEWNGLYYFGDPSDSLPSMSLQASHVNMVFQQQFSCPYTPEQNGVAERKNCSIMTVVRCLLCGMHVPKHFWDMAVLTATYLLNRTPSRILLGYSFMSKGYRCYDPLTSHMHNSFDVTFLEDVPFFAGTPHSLNPRQGEAPKDPSIFSRHVPLFESPQVASPTLPPVLTSNPRHMYSRRPPASDPLPQSSPESGNISPISSPVLRRYPTRDRRPPDKLGFSTPMLLNILLLKYVSYQGLSNSYRTFIGHVSSTPIPRSVSETLRDPPIGLLLCKLKWLFFSKIIHGILSLFLGVSKYQADGIIKRYKARLVAKGFTQFMHTPRSSDLDAVHHILRYLKTCPGLGLFYTSGEQCGLSCFTDADYAGSKTDRRSTSGLCTFRGTHLLSWKSKKQVVVSRSSAEAEYRAMAQEERVYLDVCSVWRKR</sequence>
<dbReference type="Pfam" id="PF14244">
    <property type="entry name" value="Retrotran_gag_3"/>
    <property type="match status" value="1"/>
</dbReference>
<proteinExistence type="predicted"/>
<gene>
    <name evidence="4" type="ORF">Acr_11g0011830</name>
</gene>
<feature type="compositionally biased region" description="Polar residues" evidence="1">
    <location>
        <begin position="337"/>
        <end position="353"/>
    </location>
</feature>